<dbReference type="RefSeq" id="WP_006107526.1">
    <property type="nucleotide sequence ID" value="NZ_AOIO01000010.1"/>
</dbReference>
<evidence type="ECO:0000313" key="1">
    <source>
        <dbReference type="EMBL" id="ELZ04958.1"/>
    </source>
</evidence>
<proteinExistence type="predicted"/>
<keyword evidence="2" id="KW-1185">Reference proteome</keyword>
<dbReference type="PATRIC" id="fig|29540.5.peg.686"/>
<protein>
    <submittedName>
        <fullName evidence="1">Uncharacterized protein</fullName>
    </submittedName>
</protein>
<comment type="caution">
    <text evidence="1">The sequence shown here is derived from an EMBL/GenBank/DDBJ whole genome shotgun (WGS) entry which is preliminary data.</text>
</comment>
<name>M0B3Y8_NATA1</name>
<dbReference type="EMBL" id="AOIO01000010">
    <property type="protein sequence ID" value="ELZ04958.1"/>
    <property type="molecule type" value="Genomic_DNA"/>
</dbReference>
<dbReference type="OrthoDB" id="372471at2157"/>
<gene>
    <name evidence="1" type="ORF">C481_03377</name>
</gene>
<organism evidence="1 2">
    <name type="scientific">Natrialba asiatica (strain ATCC 700177 / DSM 12278 / JCM 9576 / FERM P-10747 / NBRC 102637 / 172P1)</name>
    <dbReference type="NCBI Taxonomy" id="29540"/>
    <lineage>
        <taxon>Archaea</taxon>
        <taxon>Methanobacteriati</taxon>
        <taxon>Methanobacteriota</taxon>
        <taxon>Stenosarchaea group</taxon>
        <taxon>Halobacteria</taxon>
        <taxon>Halobacteriales</taxon>
        <taxon>Natrialbaceae</taxon>
        <taxon>Natrialba</taxon>
    </lineage>
</organism>
<reference evidence="1 2" key="1">
    <citation type="journal article" date="2014" name="PLoS Genet.">
        <title>Phylogenetically driven sequencing of extremely halophilic archaea reveals strategies for static and dynamic osmo-response.</title>
        <authorList>
            <person name="Becker E.A."/>
            <person name="Seitzer P.M."/>
            <person name="Tritt A."/>
            <person name="Larsen D."/>
            <person name="Krusor M."/>
            <person name="Yao A.I."/>
            <person name="Wu D."/>
            <person name="Madern D."/>
            <person name="Eisen J.A."/>
            <person name="Darling A.E."/>
            <person name="Facciotti M.T."/>
        </authorList>
    </citation>
    <scope>NUCLEOTIDE SEQUENCE [LARGE SCALE GENOMIC DNA]</scope>
    <source>
        <strain evidence="1 2">DSM 12278</strain>
    </source>
</reference>
<dbReference type="Proteomes" id="UP000011554">
    <property type="component" value="Unassembled WGS sequence"/>
</dbReference>
<evidence type="ECO:0000313" key="2">
    <source>
        <dbReference type="Proteomes" id="UP000011554"/>
    </source>
</evidence>
<dbReference type="STRING" id="29540.C481_03377"/>
<dbReference type="AlphaFoldDB" id="M0B3Y8"/>
<accession>M0B3Y8</accession>
<sequence>MSGDEIPHAVIDVPAGGRSVALEAIQYRVGPPVNYAFFRTLRKEKLILWGENMEVRWLNELSTACHELEQEYSDMAMYEDAREADRMEGAFLRGEEVAV</sequence>